<evidence type="ECO:0000313" key="2">
    <source>
        <dbReference type="EMBL" id="SJM59932.1"/>
    </source>
</evidence>
<dbReference type="Proteomes" id="UP000195787">
    <property type="component" value="Unassembled WGS sequence"/>
</dbReference>
<dbReference type="GeneID" id="303172932"/>
<sequence>MDFYERLSMRGVLWGHLHELHGNAFQSFFHDVMSLCVPGFVDVRTHGNLGDQASDGLDLHDGKLYACYAPETVDAAATVRKFNSDLDGAVKKRSGQFTTFVFVHNDVRGVHPEISTALAHARSSHSNISFEVMGMRHFRDLLGQQDSQDVEVLLKSQLPMQHTVAVGLQEMEELLADLAAQRLSDILQASIENVSVHKLRYSELSEESQAEIRDGLRHSAMIADYYQRRIDITERDDVAARFHAEYLEAVNDGLEPEDALLRLREFLAGNRLPSAPSYRAQTAILAYFFESCDIFENAPAGWEPNLQVSAP</sequence>
<dbReference type="RefSeq" id="WP_086991809.1">
    <property type="nucleotide sequence ID" value="NZ_FUHU01000028.1"/>
</dbReference>
<dbReference type="InterPro" id="IPR046919">
    <property type="entry name" value="ABC-3C_CTD10"/>
</dbReference>
<dbReference type="Pfam" id="PF20275">
    <property type="entry name" value="CTD10"/>
    <property type="match status" value="1"/>
</dbReference>
<organism evidence="2 3">
    <name type="scientific">Agrococcus casei LMG 22410</name>
    <dbReference type="NCBI Taxonomy" id="1255656"/>
    <lineage>
        <taxon>Bacteria</taxon>
        <taxon>Bacillati</taxon>
        <taxon>Actinomycetota</taxon>
        <taxon>Actinomycetes</taxon>
        <taxon>Micrococcales</taxon>
        <taxon>Microbacteriaceae</taxon>
        <taxon>Agrococcus</taxon>
    </lineage>
</organism>
<feature type="domain" description="ABC-three component systems C-terminal" evidence="1">
    <location>
        <begin position="171"/>
        <end position="296"/>
    </location>
</feature>
<dbReference type="EMBL" id="FUHU01000028">
    <property type="protein sequence ID" value="SJM59932.1"/>
    <property type="molecule type" value="Genomic_DNA"/>
</dbReference>
<evidence type="ECO:0000313" key="3">
    <source>
        <dbReference type="Proteomes" id="UP000195787"/>
    </source>
</evidence>
<dbReference type="OrthoDB" id="596297at2"/>
<accession>A0A1R4FW16</accession>
<name>A0A1R4FW16_9MICO</name>
<gene>
    <name evidence="2" type="ORF">CZ674_06855</name>
</gene>
<protein>
    <recommendedName>
        <fullName evidence="1">ABC-three component systems C-terminal domain-containing protein</fullName>
    </recommendedName>
</protein>
<proteinExistence type="predicted"/>
<keyword evidence="3" id="KW-1185">Reference proteome</keyword>
<dbReference type="AlphaFoldDB" id="A0A1R4FW16"/>
<reference evidence="2 3" key="1">
    <citation type="submission" date="2017-02" db="EMBL/GenBank/DDBJ databases">
        <authorList>
            <person name="Peterson S.W."/>
        </authorList>
    </citation>
    <scope>NUCLEOTIDE SEQUENCE [LARGE SCALE GENOMIC DNA]</scope>
    <source>
        <strain evidence="2 3">LMG 22410</strain>
    </source>
</reference>
<evidence type="ECO:0000259" key="1">
    <source>
        <dbReference type="Pfam" id="PF20275"/>
    </source>
</evidence>